<feature type="domain" description="Amidohydrolase-related" evidence="2">
    <location>
        <begin position="97"/>
        <end position="297"/>
    </location>
</feature>
<evidence type="ECO:0000259" key="2">
    <source>
        <dbReference type="Pfam" id="PF04909"/>
    </source>
</evidence>
<dbReference type="GO" id="GO:0016831">
    <property type="term" value="F:carboxy-lyase activity"/>
    <property type="evidence" value="ECO:0007669"/>
    <property type="project" value="InterPro"/>
</dbReference>
<dbReference type="AlphaFoldDB" id="A0A1Q4I2D8"/>
<dbReference type="InterPro" id="IPR006680">
    <property type="entry name" value="Amidohydro-rel"/>
</dbReference>
<dbReference type="InterPro" id="IPR032466">
    <property type="entry name" value="Metal_Hydrolase"/>
</dbReference>
<dbReference type="OrthoDB" id="1407586at2"/>
<gene>
    <name evidence="3" type="ORF">BRW65_00795</name>
</gene>
<comment type="caution">
    <text evidence="3">The sequence shown here is derived from an EMBL/GenBank/DDBJ whole genome shotgun (WGS) entry which is preliminary data.</text>
</comment>
<dbReference type="RefSeq" id="WP_073870120.1">
    <property type="nucleotide sequence ID" value="NZ_MPNT01000001.1"/>
</dbReference>
<dbReference type="GO" id="GO:0016787">
    <property type="term" value="F:hydrolase activity"/>
    <property type="evidence" value="ECO:0007669"/>
    <property type="project" value="InterPro"/>
</dbReference>
<sequence length="298" mass="33092">MKFIDGWSNMPMLTKDELVNEFADEVLNSNVNKWFKTSGGSRGPGTSAEELVAMMDATGVEKTIISALHSWSHPDTRPRGVFQATAGQPDDIFDGFLEQMATATTNHKGRLYGSALIDPMGGLRAYRQLDRAVKDYGCVAIRVMAAMFGEPYDHPLYYPIYAKCAELGVPITMNLGFPGPMRSAKLQHPALLDDILLAFPELTVVGTHIGHPWHLETLALLQKHPNFYLMTSGWSPKYIPGEIVHFMNTRGKNQVMWASDFPLLSVERAASDALELPLKDDAMQAYCHDNCLEVFKLG</sequence>
<evidence type="ECO:0000313" key="4">
    <source>
        <dbReference type="Proteomes" id="UP000186438"/>
    </source>
</evidence>
<dbReference type="Pfam" id="PF04909">
    <property type="entry name" value="Amidohydro_2"/>
    <property type="match status" value="1"/>
</dbReference>
<dbReference type="SUPFAM" id="SSF51556">
    <property type="entry name" value="Metallo-dependent hydrolases"/>
    <property type="match status" value="1"/>
</dbReference>
<dbReference type="PANTHER" id="PTHR21240">
    <property type="entry name" value="2-AMINO-3-CARBOXYLMUCONATE-6-SEMIALDEHYDE DECARBOXYLASE"/>
    <property type="match status" value="1"/>
</dbReference>
<protein>
    <recommendedName>
        <fullName evidence="2">Amidohydrolase-related domain-containing protein</fullName>
    </recommendedName>
</protein>
<keyword evidence="1" id="KW-0456">Lyase</keyword>
<dbReference type="Proteomes" id="UP000186438">
    <property type="component" value="Unassembled WGS sequence"/>
</dbReference>
<evidence type="ECO:0000313" key="3">
    <source>
        <dbReference type="EMBL" id="OJZ76026.1"/>
    </source>
</evidence>
<dbReference type="Gene3D" id="3.20.20.140">
    <property type="entry name" value="Metal-dependent hydrolases"/>
    <property type="match status" value="1"/>
</dbReference>
<name>A0A1Q4I2D8_9MYCO</name>
<dbReference type="PANTHER" id="PTHR21240:SF19">
    <property type="entry name" value="CATALYTIC_ HYDROLASE"/>
    <property type="match status" value="1"/>
</dbReference>
<dbReference type="EMBL" id="MPNT01000001">
    <property type="protein sequence ID" value="OJZ76026.1"/>
    <property type="molecule type" value="Genomic_DNA"/>
</dbReference>
<reference evidence="3 4" key="1">
    <citation type="submission" date="2016-11" db="EMBL/GenBank/DDBJ databases">
        <title>Genome sequences of unsequenced Mycobacteria.</title>
        <authorList>
            <person name="Greninger A.L."/>
            <person name="Fang F."/>
            <person name="Jerome K.R."/>
        </authorList>
    </citation>
    <scope>NUCLEOTIDE SEQUENCE [LARGE SCALE GENOMIC DNA]</scope>
    <source>
        <strain evidence="3 4">M11</strain>
    </source>
</reference>
<accession>A0A1Q4I2D8</accession>
<evidence type="ECO:0000256" key="1">
    <source>
        <dbReference type="ARBA" id="ARBA00023239"/>
    </source>
</evidence>
<organism evidence="3 4">
    <name type="scientific">Mycobacterium paraffinicum</name>
    <dbReference type="NCBI Taxonomy" id="53378"/>
    <lineage>
        <taxon>Bacteria</taxon>
        <taxon>Bacillati</taxon>
        <taxon>Actinomycetota</taxon>
        <taxon>Actinomycetes</taxon>
        <taxon>Mycobacteriales</taxon>
        <taxon>Mycobacteriaceae</taxon>
        <taxon>Mycobacterium</taxon>
    </lineage>
</organism>
<keyword evidence="4" id="KW-1185">Reference proteome</keyword>
<dbReference type="STRING" id="53378.BRW65_00795"/>
<proteinExistence type="predicted"/>
<dbReference type="InterPro" id="IPR032465">
    <property type="entry name" value="ACMSD"/>
</dbReference>